<organism evidence="4 5">
    <name type="scientific">Streblomastix strix</name>
    <dbReference type="NCBI Taxonomy" id="222440"/>
    <lineage>
        <taxon>Eukaryota</taxon>
        <taxon>Metamonada</taxon>
        <taxon>Preaxostyla</taxon>
        <taxon>Oxymonadida</taxon>
        <taxon>Streblomastigidae</taxon>
        <taxon>Streblomastix</taxon>
    </lineage>
</organism>
<dbReference type="InterPro" id="IPR035979">
    <property type="entry name" value="RBD_domain_sf"/>
</dbReference>
<comment type="caution">
    <text evidence="4">The sequence shown here is derived from an EMBL/GenBank/DDBJ whole genome shotgun (WGS) entry which is preliminary data.</text>
</comment>
<dbReference type="AlphaFoldDB" id="A0A5J4WR57"/>
<evidence type="ECO:0000256" key="2">
    <source>
        <dbReference type="SAM" id="MobiDB-lite"/>
    </source>
</evidence>
<evidence type="ECO:0000313" key="4">
    <source>
        <dbReference type="EMBL" id="KAA6397072.1"/>
    </source>
</evidence>
<dbReference type="OrthoDB" id="439808at2759"/>
<feature type="region of interest" description="Disordered" evidence="2">
    <location>
        <begin position="1"/>
        <end position="25"/>
    </location>
</feature>
<reference evidence="4 5" key="1">
    <citation type="submission" date="2019-03" db="EMBL/GenBank/DDBJ databases">
        <title>Single cell metagenomics reveals metabolic interactions within the superorganism composed of flagellate Streblomastix strix and complex community of Bacteroidetes bacteria on its surface.</title>
        <authorList>
            <person name="Treitli S.C."/>
            <person name="Kolisko M."/>
            <person name="Husnik F."/>
            <person name="Keeling P."/>
            <person name="Hampl V."/>
        </authorList>
    </citation>
    <scope>NUCLEOTIDE SEQUENCE [LARGE SCALE GENOMIC DNA]</scope>
    <source>
        <strain evidence="4">ST1C</strain>
    </source>
</reference>
<proteinExistence type="predicted"/>
<dbReference type="PROSITE" id="PS50102">
    <property type="entry name" value="RRM"/>
    <property type="match status" value="1"/>
</dbReference>
<name>A0A5J4WR57_9EUKA</name>
<accession>A0A5J4WR57</accession>
<feature type="region of interest" description="Disordered" evidence="2">
    <location>
        <begin position="122"/>
        <end position="142"/>
    </location>
</feature>
<gene>
    <name evidence="4" type="ORF">EZS28_007401</name>
</gene>
<sequence length="142" mass="16128">MSKTTSNKNKRAKITDSSNNQNDNSKILEDPVQLFVYDLDKNITEKQLRKHFLKVGTVVDVWIPVVKRQKHSFALLTMNSRESAFRAIDQLDRSQIMKNEIGVSIVQDCIIPLTSDDALNCTQNSDDFDDDSDSDDSDSDED</sequence>
<keyword evidence="1" id="KW-0694">RNA-binding</keyword>
<dbReference type="Proteomes" id="UP000324800">
    <property type="component" value="Unassembled WGS sequence"/>
</dbReference>
<dbReference type="InterPro" id="IPR000504">
    <property type="entry name" value="RRM_dom"/>
</dbReference>
<dbReference type="SUPFAM" id="SSF54928">
    <property type="entry name" value="RNA-binding domain, RBD"/>
    <property type="match status" value="1"/>
</dbReference>
<dbReference type="CDD" id="cd00590">
    <property type="entry name" value="RRM_SF"/>
    <property type="match status" value="1"/>
</dbReference>
<evidence type="ECO:0000259" key="3">
    <source>
        <dbReference type="PROSITE" id="PS50102"/>
    </source>
</evidence>
<evidence type="ECO:0000256" key="1">
    <source>
        <dbReference type="PROSITE-ProRule" id="PRU00176"/>
    </source>
</evidence>
<feature type="domain" description="RRM" evidence="3">
    <location>
        <begin position="32"/>
        <end position="108"/>
    </location>
</feature>
<dbReference type="Pfam" id="PF00076">
    <property type="entry name" value="RRM_1"/>
    <property type="match status" value="1"/>
</dbReference>
<dbReference type="EMBL" id="SNRW01001268">
    <property type="protein sequence ID" value="KAA6397072.1"/>
    <property type="molecule type" value="Genomic_DNA"/>
</dbReference>
<dbReference type="GO" id="GO:0003723">
    <property type="term" value="F:RNA binding"/>
    <property type="evidence" value="ECO:0007669"/>
    <property type="project" value="UniProtKB-UniRule"/>
</dbReference>
<feature type="compositionally biased region" description="Acidic residues" evidence="2">
    <location>
        <begin position="126"/>
        <end position="142"/>
    </location>
</feature>
<dbReference type="SMART" id="SM00360">
    <property type="entry name" value="RRM"/>
    <property type="match status" value="1"/>
</dbReference>
<dbReference type="Gene3D" id="3.30.70.330">
    <property type="match status" value="1"/>
</dbReference>
<dbReference type="InterPro" id="IPR012677">
    <property type="entry name" value="Nucleotide-bd_a/b_plait_sf"/>
</dbReference>
<feature type="compositionally biased region" description="Polar residues" evidence="2">
    <location>
        <begin position="15"/>
        <end position="25"/>
    </location>
</feature>
<evidence type="ECO:0000313" key="5">
    <source>
        <dbReference type="Proteomes" id="UP000324800"/>
    </source>
</evidence>
<protein>
    <recommendedName>
        <fullName evidence="3">RRM domain-containing protein</fullName>
    </recommendedName>
</protein>